<dbReference type="eggNOG" id="ENOG50301ZK">
    <property type="taxonomic scope" value="Bacteria"/>
</dbReference>
<evidence type="ECO:0000313" key="4">
    <source>
        <dbReference type="Proteomes" id="UP000001953"/>
    </source>
</evidence>
<feature type="region of interest" description="Disordered" evidence="1">
    <location>
        <begin position="1"/>
        <end position="37"/>
    </location>
</feature>
<sequence>MNGPSENCRLAPPDSSNRLFKASDELATGKSDTQSRARNWKLEPDLNPAHHALYLRRTTMFRKLALGLVAAASLGATALAPSAASAHGWGGHHHHHFGHFGHFGHGHRFGVAYVGGYDDGCYVVRRVPTPYGFRLRTINVCD</sequence>
<organism evidence="3 4">
    <name type="scientific">Nitrobacter hamburgensis (strain DSM 10229 / NCIMB 13809 / X14)</name>
    <dbReference type="NCBI Taxonomy" id="323097"/>
    <lineage>
        <taxon>Bacteria</taxon>
        <taxon>Pseudomonadati</taxon>
        <taxon>Pseudomonadota</taxon>
        <taxon>Alphaproteobacteria</taxon>
        <taxon>Hyphomicrobiales</taxon>
        <taxon>Nitrobacteraceae</taxon>
        <taxon>Nitrobacter</taxon>
    </lineage>
</organism>
<protein>
    <submittedName>
        <fullName evidence="3">Uncharacterized protein</fullName>
    </submittedName>
</protein>
<evidence type="ECO:0000256" key="2">
    <source>
        <dbReference type="SAM" id="Phobius"/>
    </source>
</evidence>
<name>Q1QI24_NITHX</name>
<keyword evidence="2" id="KW-1133">Transmembrane helix</keyword>
<gene>
    <name evidence="3" type="ordered locus">Nham_3393</name>
</gene>
<feature type="transmembrane region" description="Helical" evidence="2">
    <location>
        <begin position="64"/>
        <end position="84"/>
    </location>
</feature>
<keyword evidence="2" id="KW-0472">Membrane</keyword>
<evidence type="ECO:0000256" key="1">
    <source>
        <dbReference type="SAM" id="MobiDB-lite"/>
    </source>
</evidence>
<dbReference type="AlphaFoldDB" id="Q1QI24"/>
<proteinExistence type="predicted"/>
<reference evidence="3 4" key="1">
    <citation type="submission" date="2006-03" db="EMBL/GenBank/DDBJ databases">
        <title>Complete sequence of chromosome of Nitrobacter hamburgensis X14.</title>
        <authorList>
            <consortium name="US DOE Joint Genome Institute"/>
            <person name="Copeland A."/>
            <person name="Lucas S."/>
            <person name="Lapidus A."/>
            <person name="Barry K."/>
            <person name="Detter J.C."/>
            <person name="Glavina del Rio T."/>
            <person name="Hammon N."/>
            <person name="Israni S."/>
            <person name="Dalin E."/>
            <person name="Tice H."/>
            <person name="Pitluck S."/>
            <person name="Chain P."/>
            <person name="Malfatti S."/>
            <person name="Shin M."/>
            <person name="Vergez L."/>
            <person name="Schmutz J."/>
            <person name="Larimer F."/>
            <person name="Land M."/>
            <person name="Hauser L."/>
            <person name="Kyrpides N."/>
            <person name="Ivanova N."/>
            <person name="Ward B."/>
            <person name="Arp D."/>
            <person name="Klotz M."/>
            <person name="Stein L."/>
            <person name="O'Mullan G."/>
            <person name="Starkenburg S."/>
            <person name="Sayavedra L."/>
            <person name="Poret-Peterson A.T."/>
            <person name="Gentry M.E."/>
            <person name="Bruce D."/>
            <person name="Richardson P."/>
        </authorList>
    </citation>
    <scope>NUCLEOTIDE SEQUENCE [LARGE SCALE GENOMIC DNA]</scope>
    <source>
        <strain evidence="4">DSM 10229 / NCIMB 13809 / X14</strain>
    </source>
</reference>
<accession>Q1QI24</accession>
<dbReference type="HOGENOM" id="CLU_1813785_0_0_5"/>
<dbReference type="Proteomes" id="UP000001953">
    <property type="component" value="Chromosome"/>
</dbReference>
<keyword evidence="4" id="KW-1185">Reference proteome</keyword>
<evidence type="ECO:0000313" key="3">
    <source>
        <dbReference type="EMBL" id="ABE64123.1"/>
    </source>
</evidence>
<dbReference type="EMBL" id="CP000319">
    <property type="protein sequence ID" value="ABE64123.1"/>
    <property type="molecule type" value="Genomic_DNA"/>
</dbReference>
<dbReference type="STRING" id="323097.Nham_3393"/>
<dbReference type="KEGG" id="nha:Nham_3393"/>
<keyword evidence="2" id="KW-0812">Transmembrane</keyword>